<protein>
    <recommendedName>
        <fullName evidence="3">Phage tail protein</fullName>
    </recommendedName>
</protein>
<reference evidence="1 2" key="1">
    <citation type="submission" date="2019-04" db="EMBL/GenBank/DDBJ databases">
        <title>In vitro growth and metabolic characteristics of meat-borne Lactobacillus algidus strains.</title>
        <authorList>
            <person name="Sade E."/>
            <person name="Per J."/>
            <person name="Tytti H."/>
            <person name="Johanna B.K."/>
        </authorList>
    </citation>
    <scope>NUCLEOTIDE SEQUENCE [LARGE SCALE GENOMIC DNA]</scope>
    <source>
        <strain evidence="1 2">LTS37-1</strain>
    </source>
</reference>
<gene>
    <name evidence="1" type="ORF">LABALGLTS371_15510</name>
</gene>
<comment type="caution">
    <text evidence="1">The sequence shown here is derived from an EMBL/GenBank/DDBJ whole genome shotgun (WGS) entry which is preliminary data.</text>
</comment>
<dbReference type="Pfam" id="PF04630">
    <property type="entry name" value="Phage_TTP_1"/>
    <property type="match status" value="1"/>
</dbReference>
<evidence type="ECO:0000313" key="1">
    <source>
        <dbReference type="EMBL" id="TWW10215.1"/>
    </source>
</evidence>
<dbReference type="Proteomes" id="UP000321659">
    <property type="component" value="Unassembled WGS sequence"/>
</dbReference>
<dbReference type="InterPro" id="IPR006724">
    <property type="entry name" value="Phage_TTP"/>
</dbReference>
<dbReference type="EMBL" id="SRRQ01000019">
    <property type="protein sequence ID" value="TWW10215.1"/>
    <property type="molecule type" value="Genomic_DNA"/>
</dbReference>
<evidence type="ECO:0008006" key="3">
    <source>
        <dbReference type="Google" id="ProtNLM"/>
    </source>
</evidence>
<proteinExistence type="predicted"/>
<dbReference type="InterPro" id="IPR006490">
    <property type="entry name" value="Maj_tail_phi13"/>
</dbReference>
<evidence type="ECO:0000313" key="2">
    <source>
        <dbReference type="Proteomes" id="UP000321659"/>
    </source>
</evidence>
<dbReference type="RefSeq" id="WP_146303353.1">
    <property type="nucleotide sequence ID" value="NZ_JANXKZ010000002.1"/>
</dbReference>
<organism evidence="1 2">
    <name type="scientific">Dellaglioa algida</name>
    <dbReference type="NCBI Taxonomy" id="105612"/>
    <lineage>
        <taxon>Bacteria</taxon>
        <taxon>Bacillati</taxon>
        <taxon>Bacillota</taxon>
        <taxon>Bacilli</taxon>
        <taxon>Lactobacillales</taxon>
        <taxon>Lactobacillaceae</taxon>
        <taxon>Dellaglioa</taxon>
    </lineage>
</organism>
<sequence length="192" mass="20781">MVGAAQENGVKVGLSEFKFAVLNGTEKIVSNDAITRVRGLKTAKQTVTADSEIFYADDGAYAVLDSGITEMKLEVEVADLVSKVKEALLGITLEKGIEIYGKDLVAPYVACSFKTKLSTGKYVYFGLLKGKFGLPSFDGKTKEDKMEAQTDTIEGNFVARDDGNIFVIGREDNADFKLDGFMAKVYPGYTPG</sequence>
<dbReference type="AlphaFoldDB" id="A0A5C6M834"/>
<name>A0A5C6M834_9LACO</name>
<accession>A0A5C6M834</accession>
<dbReference type="NCBIfam" id="TIGR01603">
    <property type="entry name" value="maj_tail_phi13"/>
    <property type="match status" value="1"/>
</dbReference>